<evidence type="ECO:0000259" key="2">
    <source>
        <dbReference type="PROSITE" id="PS50075"/>
    </source>
</evidence>
<feature type="domain" description="Carrier" evidence="2">
    <location>
        <begin position="1"/>
        <end position="77"/>
    </location>
</feature>
<dbReference type="SUPFAM" id="SSF47336">
    <property type="entry name" value="ACP-like"/>
    <property type="match status" value="2"/>
</dbReference>
<dbReference type="Gene3D" id="3.30.559.30">
    <property type="entry name" value="Nonribosomal peptide synthetase, condensation domain"/>
    <property type="match status" value="1"/>
</dbReference>
<dbReference type="PANTHER" id="PTHR45527">
    <property type="entry name" value="NONRIBOSOMAL PEPTIDE SYNTHETASE"/>
    <property type="match status" value="1"/>
</dbReference>
<dbReference type="GO" id="GO:0043041">
    <property type="term" value="P:amino acid activation for nonribosomal peptide biosynthetic process"/>
    <property type="evidence" value="ECO:0007669"/>
    <property type="project" value="TreeGrafter"/>
</dbReference>
<dbReference type="SUPFAM" id="SSF52777">
    <property type="entry name" value="CoA-dependent acyltransferases"/>
    <property type="match status" value="2"/>
</dbReference>
<dbReference type="GO" id="GO:0005737">
    <property type="term" value="C:cytoplasm"/>
    <property type="evidence" value="ECO:0007669"/>
    <property type="project" value="TreeGrafter"/>
</dbReference>
<dbReference type="GO" id="GO:0031177">
    <property type="term" value="F:phosphopantetheine binding"/>
    <property type="evidence" value="ECO:0007669"/>
    <property type="project" value="TreeGrafter"/>
</dbReference>
<dbReference type="InterPro" id="IPR001242">
    <property type="entry name" value="Condensation_dom"/>
</dbReference>
<dbReference type="Gene3D" id="3.30.300.30">
    <property type="match status" value="1"/>
</dbReference>
<gene>
    <name evidence="3" type="ORF">MKP18_002621</name>
</gene>
<dbReference type="EMBL" id="ABFEVW030000017">
    <property type="protein sequence ID" value="EMN1072302.1"/>
    <property type="molecule type" value="Genomic_DNA"/>
</dbReference>
<proteinExistence type="predicted"/>
<dbReference type="PROSITE" id="PS50075">
    <property type="entry name" value="CARRIER"/>
    <property type="match status" value="2"/>
</dbReference>
<dbReference type="InterPro" id="IPR045851">
    <property type="entry name" value="AMP-bd_C_sf"/>
</dbReference>
<feature type="domain" description="Carrier" evidence="2">
    <location>
        <begin position="740"/>
        <end position="818"/>
    </location>
</feature>
<dbReference type="SUPFAM" id="SSF56801">
    <property type="entry name" value="Acetyl-CoA synthetase-like"/>
    <property type="match status" value="1"/>
</dbReference>
<name>A0AAD2U5K6_ACIBA</name>
<keyword evidence="1" id="KW-0436">Ligase</keyword>
<dbReference type="AlphaFoldDB" id="A0AAD2U5K6"/>
<dbReference type="GO" id="GO:0016874">
    <property type="term" value="F:ligase activity"/>
    <property type="evidence" value="ECO:0007669"/>
    <property type="project" value="UniProtKB-KW"/>
</dbReference>
<reference evidence="3" key="1">
    <citation type="submission" date="2023-06" db="EMBL/GenBank/DDBJ databases">
        <authorList>
            <consortium name="Clinical and Environmental Microbiology Branch: Whole genome sequencing antimicrobial resistance pathogens in the healthcare setting"/>
        </authorList>
    </citation>
    <scope>NUCLEOTIDE SEQUENCE</scope>
    <source>
        <strain evidence="3">2021GN-00227</strain>
    </source>
</reference>
<protein>
    <submittedName>
        <fullName evidence="3">Peptide synthetase</fullName>
    </submittedName>
</protein>
<accession>A0AAD2U5K6</accession>
<organism evidence="3">
    <name type="scientific">Acinetobacter baumannii</name>
    <dbReference type="NCBI Taxonomy" id="470"/>
    <lineage>
        <taxon>Bacteria</taxon>
        <taxon>Pseudomonadati</taxon>
        <taxon>Pseudomonadota</taxon>
        <taxon>Gammaproteobacteria</taxon>
        <taxon>Moraxellales</taxon>
        <taxon>Moraxellaceae</taxon>
        <taxon>Acinetobacter</taxon>
        <taxon>Acinetobacter calcoaceticus/baumannii complex</taxon>
    </lineage>
</organism>
<dbReference type="Gene3D" id="3.30.559.10">
    <property type="entry name" value="Chloramphenicol acetyltransferase-like domain"/>
    <property type="match status" value="1"/>
</dbReference>
<evidence type="ECO:0000313" key="3">
    <source>
        <dbReference type="EMBL" id="EKU3569205.1"/>
    </source>
</evidence>
<dbReference type="Gene3D" id="1.10.1200.10">
    <property type="entry name" value="ACP-like"/>
    <property type="match status" value="2"/>
</dbReference>
<sequence>MTMQLQQEITADIHHVLQIDSIQIQPEDNLIEHGLHSLAIMQLVDHFEKKYNTALSYADFAMSPTVHDWQSLIQENTKSVDAVQSEQPKQNSILPAWLDTLPTQTVALSDMQYAYWAGRETEGVSAHLYMEFEGTDLNLEQLQCAFEQLIQRHPMLSASIRDGQQIIQSVDHQEIQIEDLTQLDSTAIEEHLKAKRKRLSHQQLDIAKGQVLDVQLTLLPEHRHILHIDSDMSAIDPQSFLVVVEDLSALYQGEERADLNLDGIGYFNYLAQRRHDVNLQEKIQQDQQWWQSQLDAIAPAPLLPVIAEGLRQDPHQFERLIHIFNADERARLQSLAQTQGVSVGSLCLSLFAQTIANWASQPEFRLNLPAFIREPYGQNIEHVVGDFTQISLLSLKLNPAETLLETTKRIEHDVNQIHEHYRYGGIHVLRDLSKHRQQLEISPIVFTSALDEGEIFSEQLQRTLGQPVWCISQGPKVDLDVQIAYFNQGLAVNWDIRSHAFKPNVIQGMFDHYIQSIQHVLTVGSSVLTQSLNALSQQLAPHNQQPKQVKVQLPAPLFAKFPQTNANTPYRVVNGLDTDCPAWVLGRLVLSFDHSNAHTTDPSNQSEWIETGIQAYSDDQGRLHLFEQSHQLILKNGQCIEVKNIEDQIAQLSFIKQVKVYTHQDQSKTTIVAVLNLHQKQSSADLLKAYAEVLPAYLIPDHNYVVDEIQSFTATLSSEQLNGLLTKYEPLEQSDASQLEETTVLEKVVTLMMAKIIGIPQSQANSHLDFFDEGGDSLLATHLVAALNQYFQNADISVVDIFTQRNAKNIAALLEQKLPDTAQRIAEVFMQVIEGK</sequence>
<dbReference type="CDD" id="cd19535">
    <property type="entry name" value="Cyc_NRPS"/>
    <property type="match status" value="1"/>
</dbReference>
<evidence type="ECO:0000256" key="1">
    <source>
        <dbReference type="ARBA" id="ARBA00022598"/>
    </source>
</evidence>
<dbReference type="Pfam" id="PF00668">
    <property type="entry name" value="Condensation"/>
    <property type="match status" value="1"/>
</dbReference>
<dbReference type="PANTHER" id="PTHR45527:SF10">
    <property type="entry name" value="PYOCHELIN SYNTHASE PCHF"/>
    <property type="match status" value="1"/>
</dbReference>
<dbReference type="InterPro" id="IPR036736">
    <property type="entry name" value="ACP-like_sf"/>
</dbReference>
<dbReference type="EMBL" id="ABFEVW020000017">
    <property type="protein sequence ID" value="EKU3569205.1"/>
    <property type="molecule type" value="Genomic_DNA"/>
</dbReference>
<dbReference type="GO" id="GO:0044550">
    <property type="term" value="P:secondary metabolite biosynthetic process"/>
    <property type="evidence" value="ECO:0007669"/>
    <property type="project" value="TreeGrafter"/>
</dbReference>
<comment type="caution">
    <text evidence="3">The sequence shown here is derived from an EMBL/GenBank/DDBJ whole genome shotgun (WGS) entry which is preliminary data.</text>
</comment>
<dbReference type="InterPro" id="IPR009081">
    <property type="entry name" value="PP-bd_ACP"/>
</dbReference>
<dbReference type="InterPro" id="IPR023213">
    <property type="entry name" value="CAT-like_dom_sf"/>
</dbReference>
<dbReference type="Pfam" id="PF00550">
    <property type="entry name" value="PP-binding"/>
    <property type="match status" value="2"/>
</dbReference>
<dbReference type="InterPro" id="IPR057737">
    <property type="entry name" value="Condensation_MtbB-like"/>
</dbReference>